<dbReference type="OrthoDB" id="79831at2"/>
<keyword evidence="3" id="KW-1185">Reference proteome</keyword>
<dbReference type="Proteomes" id="UP000199570">
    <property type="component" value="Unassembled WGS sequence"/>
</dbReference>
<feature type="domain" description="Antirepressor protein C-terminal" evidence="1">
    <location>
        <begin position="126"/>
        <end position="232"/>
    </location>
</feature>
<dbReference type="EMBL" id="FNKJ01000003">
    <property type="protein sequence ID" value="SDQ66064.1"/>
    <property type="molecule type" value="Genomic_DNA"/>
</dbReference>
<protein>
    <submittedName>
        <fullName evidence="2">Phage antirepressor protein YoqD, KilAC domain</fullName>
    </submittedName>
</protein>
<dbReference type="Pfam" id="PF03374">
    <property type="entry name" value="ANT"/>
    <property type="match status" value="1"/>
</dbReference>
<evidence type="ECO:0000313" key="2">
    <source>
        <dbReference type="EMBL" id="SDQ66064.1"/>
    </source>
</evidence>
<dbReference type="AlphaFoldDB" id="A0A1H1CPC3"/>
<gene>
    <name evidence="2" type="ORF">SAMN04490195_1322</name>
</gene>
<sequence length="234" mass="26073">MNTIVAPSNTITMSSREIAELTGKQHKDVIRDVRVMCKALTDDGADLRHLHEIKDGRGYTAEFHLDRILTETLLTGYSIPLRHRVVTRLSELENVSRQVVTVPQTLPEALRLAADLADQNGELQRVISKQAPKVAAINRLAAAGGAICITDAAKQLGLQPARLFAWLEQHRWIFRRHGCKRWVAYQPRITSGHMTHKVTALKPDPETGIERAAFDPMVTPKGLTRLAELLQEAA</sequence>
<evidence type="ECO:0000313" key="3">
    <source>
        <dbReference type="Proteomes" id="UP000199570"/>
    </source>
</evidence>
<dbReference type="GO" id="GO:0003677">
    <property type="term" value="F:DNA binding"/>
    <property type="evidence" value="ECO:0007669"/>
    <property type="project" value="InterPro"/>
</dbReference>
<organism evidence="2 3">
    <name type="scientific">Pseudomonas moorei</name>
    <dbReference type="NCBI Taxonomy" id="395599"/>
    <lineage>
        <taxon>Bacteria</taxon>
        <taxon>Pseudomonadati</taxon>
        <taxon>Pseudomonadota</taxon>
        <taxon>Gammaproteobacteria</taxon>
        <taxon>Pseudomonadales</taxon>
        <taxon>Pseudomonadaceae</taxon>
        <taxon>Pseudomonas</taxon>
    </lineage>
</organism>
<dbReference type="InterPro" id="IPR014054">
    <property type="entry name" value="Phage_regulatory_Rha"/>
</dbReference>
<dbReference type="Pfam" id="PF09669">
    <property type="entry name" value="Phage_pRha"/>
    <property type="match status" value="1"/>
</dbReference>
<evidence type="ECO:0000259" key="1">
    <source>
        <dbReference type="Pfam" id="PF03374"/>
    </source>
</evidence>
<accession>A0A1H1CPC3</accession>
<dbReference type="RefSeq" id="WP_090318894.1">
    <property type="nucleotide sequence ID" value="NZ_FNKJ01000003.1"/>
</dbReference>
<name>A0A1H1CPC3_9PSED</name>
<proteinExistence type="predicted"/>
<dbReference type="InterPro" id="IPR005039">
    <property type="entry name" value="Ant_C"/>
</dbReference>
<reference evidence="3" key="1">
    <citation type="submission" date="2016-10" db="EMBL/GenBank/DDBJ databases">
        <authorList>
            <person name="Varghese N."/>
            <person name="Submissions S."/>
        </authorList>
    </citation>
    <scope>NUCLEOTIDE SEQUENCE [LARGE SCALE GENOMIC DNA]</scope>
    <source>
        <strain evidence="3">BS3775</strain>
    </source>
</reference>